<comment type="caution">
    <text evidence="1">The sequence shown here is derived from an EMBL/GenBank/DDBJ whole genome shotgun (WGS) entry which is preliminary data.</text>
</comment>
<name>A0ACC1M569_9FUNG</name>
<reference evidence="1" key="1">
    <citation type="submission" date="2022-07" db="EMBL/GenBank/DDBJ databases">
        <title>Phylogenomic reconstructions and comparative analyses of Kickxellomycotina fungi.</title>
        <authorList>
            <person name="Reynolds N.K."/>
            <person name="Stajich J.E."/>
            <person name="Barry K."/>
            <person name="Grigoriev I.V."/>
            <person name="Crous P."/>
            <person name="Smith M.E."/>
        </authorList>
    </citation>
    <scope>NUCLEOTIDE SEQUENCE</scope>
    <source>
        <strain evidence="1">CBS 190363</strain>
    </source>
</reference>
<sequence length="494" mass="54615">MLMERYPELRYERWLPAVLRSIKKSNGTVYDERLLRGPRGHPLCLWCSRETAKPHELFCSPPSGGLPRLEAAFGEGCAHEHRMRRDNMYVRRQLFQRDAGICYDCGTDAHALFVKATECTTLHDRNAMFKMLARRVPEWKKKVKRPLASMEDEFTQGMFWEAAHKVDVKHGGGLCGLDGFQTLCVPCHNSEYMRNYLADIGSMPLFQSPPTAGAHGDTDSHAVLQIVSQRSREFSSKQTRPALFQTQSSPTTRVCRSRPLVEVSPVSLSSTSSSSLPSPTDTYILCAPPRPRLHESPSELTATDPANPLGRSRRRHAAASQRATPSKSPPGQLPTVIDLTILTCDPASRICDRQDVDLLANMLTTINISSSGEESSDEVEIVHVAPTRQPLSTRKQSNASVSILVDARRLQTTVSKAGASDAATSDDRVRPRLAQKSVSENASTLWRPSQTRVPSSRPASLSCENSPAARGLASLASDTPVCRRQLKEKHIVLL</sequence>
<evidence type="ECO:0000313" key="2">
    <source>
        <dbReference type="Proteomes" id="UP001139981"/>
    </source>
</evidence>
<protein>
    <submittedName>
        <fullName evidence="1">Uncharacterized protein</fullName>
    </submittedName>
</protein>
<proteinExistence type="predicted"/>
<evidence type="ECO:0000313" key="1">
    <source>
        <dbReference type="EMBL" id="KAJ2897003.1"/>
    </source>
</evidence>
<accession>A0ACC1M569</accession>
<organism evidence="1 2">
    <name type="scientific">Coemansia aciculifera</name>
    <dbReference type="NCBI Taxonomy" id="417176"/>
    <lineage>
        <taxon>Eukaryota</taxon>
        <taxon>Fungi</taxon>
        <taxon>Fungi incertae sedis</taxon>
        <taxon>Zoopagomycota</taxon>
        <taxon>Kickxellomycotina</taxon>
        <taxon>Kickxellomycetes</taxon>
        <taxon>Kickxellales</taxon>
        <taxon>Kickxellaceae</taxon>
        <taxon>Coemansia</taxon>
    </lineage>
</organism>
<gene>
    <name evidence="1" type="ORF">IWW38_001856</name>
</gene>
<dbReference type="EMBL" id="JANBVB010000152">
    <property type="protein sequence ID" value="KAJ2897003.1"/>
    <property type="molecule type" value="Genomic_DNA"/>
</dbReference>
<dbReference type="Proteomes" id="UP001139981">
    <property type="component" value="Unassembled WGS sequence"/>
</dbReference>
<keyword evidence="2" id="KW-1185">Reference proteome</keyword>